<feature type="domain" description="DUF1232" evidence="6">
    <location>
        <begin position="31"/>
        <end position="66"/>
    </location>
</feature>
<evidence type="ECO:0000313" key="8">
    <source>
        <dbReference type="EMBL" id="SCC82445.1"/>
    </source>
</evidence>
<dbReference type="AlphaFoldDB" id="A0A0N8KEJ8"/>
<comment type="caution">
    <text evidence="7">The sequence shown here is derived from an EMBL/GenBank/DDBJ whole genome shotgun (WGS) entry which is preliminary data.</text>
</comment>
<feature type="transmembrane region" description="Helical" evidence="5">
    <location>
        <begin position="104"/>
        <end position="123"/>
    </location>
</feature>
<evidence type="ECO:0000313" key="7">
    <source>
        <dbReference type="EMBL" id="KPQ11538.1"/>
    </source>
</evidence>
<feature type="transmembrane region" description="Helical" evidence="5">
    <location>
        <begin position="29"/>
        <end position="49"/>
    </location>
</feature>
<dbReference type="EMBL" id="LJSX01000007">
    <property type="protein sequence ID" value="KPQ11538.1"/>
    <property type="molecule type" value="Genomic_DNA"/>
</dbReference>
<evidence type="ECO:0000313" key="9">
    <source>
        <dbReference type="Proteomes" id="UP000050497"/>
    </source>
</evidence>
<sequence>MVRIREAAKNLMRDTRLFLRMLADQRTPVAARLLAGFAVLYVIFPLDLIPDYVPVYGLIDDIIVLAIALVAIWRLIPAAVMEQFRPPPPANDNGAAPRRGATTAVLVALVIILALTAAAWWGYGFVASPGEISASGG</sequence>
<evidence type="ECO:0000259" key="6">
    <source>
        <dbReference type="Pfam" id="PF06803"/>
    </source>
</evidence>
<evidence type="ECO:0000256" key="3">
    <source>
        <dbReference type="ARBA" id="ARBA00022989"/>
    </source>
</evidence>
<dbReference type="OrthoDB" id="9804184at2"/>
<dbReference type="Proteomes" id="UP000182800">
    <property type="component" value="Unassembled WGS sequence"/>
</dbReference>
<evidence type="ECO:0000256" key="1">
    <source>
        <dbReference type="ARBA" id="ARBA00004127"/>
    </source>
</evidence>
<dbReference type="InterPro" id="IPR010652">
    <property type="entry name" value="DUF1232"/>
</dbReference>
<dbReference type="RefSeq" id="WP_074445932.1">
    <property type="nucleotide sequence ID" value="NZ_FMBM01000002.1"/>
</dbReference>
<reference evidence="7 9" key="1">
    <citation type="submission" date="2015-09" db="EMBL/GenBank/DDBJ databases">
        <title>Identification and resolution of microdiversity through metagenomic sequencing of parallel consortia.</title>
        <authorList>
            <person name="Nelson W.C."/>
            <person name="Romine M.F."/>
            <person name="Lindemann S.R."/>
        </authorList>
    </citation>
    <scope>NUCLEOTIDE SEQUENCE [LARGE SCALE GENOMIC DNA]</scope>
    <source>
        <strain evidence="7">HL-109</strain>
    </source>
</reference>
<name>A0A0N8KEJ8_9HYPH</name>
<proteinExistence type="predicted"/>
<dbReference type="EMBL" id="FMBM01000002">
    <property type="protein sequence ID" value="SCC82445.1"/>
    <property type="molecule type" value="Genomic_DNA"/>
</dbReference>
<comment type="subcellular location">
    <subcellularLocation>
        <location evidence="1">Endomembrane system</location>
        <topology evidence="1">Multi-pass membrane protein</topology>
    </subcellularLocation>
</comment>
<accession>A0A0N8KEJ8</accession>
<evidence type="ECO:0000256" key="4">
    <source>
        <dbReference type="ARBA" id="ARBA00023136"/>
    </source>
</evidence>
<protein>
    <recommendedName>
        <fullName evidence="6">DUF1232 domain-containing protein</fullName>
    </recommendedName>
</protein>
<keyword evidence="4 5" id="KW-0472">Membrane</keyword>
<keyword evidence="2 5" id="KW-0812">Transmembrane</keyword>
<evidence type="ECO:0000256" key="5">
    <source>
        <dbReference type="SAM" id="Phobius"/>
    </source>
</evidence>
<dbReference type="Proteomes" id="UP000050497">
    <property type="component" value="Unassembled WGS sequence"/>
</dbReference>
<keyword evidence="10" id="KW-1185">Reference proteome</keyword>
<organism evidence="7 9">
    <name type="scientific">Saliniramus fredricksonii</name>
    <dbReference type="NCBI Taxonomy" id="1653334"/>
    <lineage>
        <taxon>Bacteria</taxon>
        <taxon>Pseudomonadati</taxon>
        <taxon>Pseudomonadota</taxon>
        <taxon>Alphaproteobacteria</taxon>
        <taxon>Hyphomicrobiales</taxon>
        <taxon>Salinarimonadaceae</taxon>
        <taxon>Saliniramus</taxon>
    </lineage>
</organism>
<evidence type="ECO:0000313" key="10">
    <source>
        <dbReference type="Proteomes" id="UP000182800"/>
    </source>
</evidence>
<keyword evidence="3 5" id="KW-1133">Transmembrane helix</keyword>
<dbReference type="STRING" id="1653334.GA0071312_3437"/>
<gene>
    <name evidence="8" type="ORF">GA0071312_3437</name>
    <name evidence="7" type="ORF">HLUCCO17_06415</name>
</gene>
<feature type="transmembrane region" description="Helical" evidence="5">
    <location>
        <begin position="55"/>
        <end position="76"/>
    </location>
</feature>
<reference evidence="8 10" key="2">
    <citation type="submission" date="2016-08" db="EMBL/GenBank/DDBJ databases">
        <authorList>
            <person name="Varghese N."/>
            <person name="Submissions Spin"/>
        </authorList>
    </citation>
    <scope>NUCLEOTIDE SEQUENCE [LARGE SCALE GENOMIC DNA]</scope>
    <source>
        <strain evidence="8 10">HL-109</strain>
    </source>
</reference>
<dbReference type="GO" id="GO:0012505">
    <property type="term" value="C:endomembrane system"/>
    <property type="evidence" value="ECO:0007669"/>
    <property type="project" value="UniProtKB-SubCell"/>
</dbReference>
<dbReference type="Pfam" id="PF06803">
    <property type="entry name" value="DUF1232"/>
    <property type="match status" value="1"/>
</dbReference>
<evidence type="ECO:0000256" key="2">
    <source>
        <dbReference type="ARBA" id="ARBA00022692"/>
    </source>
</evidence>